<sequence>MEMTRRQEIMAMLRDGEWTLDELARNFVVPRKIIIDDLEHITRSVAPPSRLVIYPPTCDHCGYRFKGRARFSDPSRCPQCKNEHLLPQRFRIE</sequence>
<dbReference type="InterPro" id="IPR049159">
    <property type="entry name" value="PF0610-like_wHTH_N"/>
</dbReference>
<proteinExistence type="predicted"/>
<evidence type="ECO:0008006" key="5">
    <source>
        <dbReference type="Google" id="ProtNLM"/>
    </source>
</evidence>
<dbReference type="InterPro" id="IPR038767">
    <property type="entry name" value="PF0610-like"/>
</dbReference>
<evidence type="ECO:0000259" key="2">
    <source>
        <dbReference type="Pfam" id="PF23470"/>
    </source>
</evidence>
<organism evidence="3 4">
    <name type="scientific">Candidatus Methylomirabilis lanthanidiphila</name>
    <dbReference type="NCBI Taxonomy" id="2211376"/>
    <lineage>
        <taxon>Bacteria</taxon>
        <taxon>Candidatus Methylomirabilota</taxon>
        <taxon>Candidatus Methylomirabilia</taxon>
        <taxon>Candidatus Methylomirabilales</taxon>
        <taxon>Candidatus Methylomirabilaceae</taxon>
        <taxon>Candidatus Methylomirabilis</taxon>
    </lineage>
</organism>
<keyword evidence="4" id="KW-1185">Reference proteome</keyword>
<dbReference type="PANTHER" id="PTHR40663:SF2">
    <property type="entry name" value="TRANSCRIPTIONAL REGULATOR"/>
    <property type="match status" value="1"/>
</dbReference>
<reference evidence="3 4" key="1">
    <citation type="submission" date="2019-07" db="EMBL/GenBank/DDBJ databases">
        <authorList>
            <person name="Cremers G."/>
        </authorList>
    </citation>
    <scope>NUCLEOTIDE SEQUENCE [LARGE SCALE GENOMIC DNA]</scope>
</reference>
<feature type="domain" description="PF0610-like rubredoxin-like zinc beta-ribbon C-terminal" evidence="2">
    <location>
        <begin position="55"/>
        <end position="93"/>
    </location>
</feature>
<dbReference type="Pfam" id="PF21476">
    <property type="entry name" value="PF0610-like_N"/>
    <property type="match status" value="1"/>
</dbReference>
<evidence type="ECO:0000313" key="4">
    <source>
        <dbReference type="Proteomes" id="UP000334340"/>
    </source>
</evidence>
<dbReference type="SUPFAM" id="SSF46785">
    <property type="entry name" value="Winged helix' DNA-binding domain"/>
    <property type="match status" value="1"/>
</dbReference>
<dbReference type="InterPro" id="IPR057022">
    <property type="entry name" value="PF0610-like_Zn_ribbon_C"/>
</dbReference>
<dbReference type="AlphaFoldDB" id="A0A564ZK66"/>
<dbReference type="Proteomes" id="UP000334340">
    <property type="component" value="Unassembled WGS sequence"/>
</dbReference>
<evidence type="ECO:0000313" key="3">
    <source>
        <dbReference type="EMBL" id="VUZ85032.1"/>
    </source>
</evidence>
<accession>A0A564ZK66</accession>
<name>A0A564ZK66_9BACT</name>
<dbReference type="InterPro" id="IPR036390">
    <property type="entry name" value="WH_DNA-bd_sf"/>
</dbReference>
<protein>
    <recommendedName>
        <fullName evidence="5">Transcriptional regulator</fullName>
    </recommendedName>
</protein>
<feature type="domain" description="PF0610-like winged HTH N-terminal" evidence="1">
    <location>
        <begin position="4"/>
        <end position="47"/>
    </location>
</feature>
<dbReference type="PANTHER" id="PTHR40663">
    <property type="match status" value="1"/>
</dbReference>
<dbReference type="EMBL" id="CABIKM010000022">
    <property type="protein sequence ID" value="VUZ85032.1"/>
    <property type="molecule type" value="Genomic_DNA"/>
</dbReference>
<gene>
    <name evidence="3" type="ORF">MELA_01407</name>
</gene>
<dbReference type="Pfam" id="PF23470">
    <property type="entry name" value="Zn_ribbon_PF0610"/>
    <property type="match status" value="1"/>
</dbReference>
<evidence type="ECO:0000259" key="1">
    <source>
        <dbReference type="Pfam" id="PF21476"/>
    </source>
</evidence>